<dbReference type="AlphaFoldDB" id="A0A9X4M931"/>
<accession>A0A9X4M931</accession>
<dbReference type="InterPro" id="IPR010918">
    <property type="entry name" value="PurM-like_C_dom"/>
</dbReference>
<feature type="domain" description="PurM-like C-terminal" evidence="2">
    <location>
        <begin position="184"/>
        <end position="295"/>
    </location>
</feature>
<dbReference type="InterPro" id="IPR036676">
    <property type="entry name" value="PurM-like_C_sf"/>
</dbReference>
<protein>
    <submittedName>
        <fullName evidence="3">Sll0787 family AIR synthase-like protein</fullName>
    </submittedName>
</protein>
<dbReference type="Pfam" id="PF00586">
    <property type="entry name" value="AIRS"/>
    <property type="match status" value="1"/>
</dbReference>
<dbReference type="RefSeq" id="WP_009628263.1">
    <property type="nucleotide sequence ID" value="NZ_VBTY01000153.1"/>
</dbReference>
<dbReference type="GO" id="GO:0009228">
    <property type="term" value="P:thiamine biosynthetic process"/>
    <property type="evidence" value="ECO:0007669"/>
    <property type="project" value="InterPro"/>
</dbReference>
<evidence type="ECO:0000259" key="1">
    <source>
        <dbReference type="Pfam" id="PF00586"/>
    </source>
</evidence>
<dbReference type="InterPro" id="IPR024030">
    <property type="entry name" value="AIR_synthase-rel_sll0787"/>
</dbReference>
<sequence length="320" mass="34891">MLSDLVTHLRQSMGILHKQDIQIAAKGLGESWNSKGILLGDDCAAIPNRDSYLLLAAEGMLPQLIETDPWFAGWCSVMVNVSDIYSMGGEPIAIVDTIWSQSPDSISELLAGMKAAATAYQIPIVGGHTNCRSAYNALSVAILGRAQKLLTSFNASPQDRLLVAIDLRGQFHPDYPFWNAATQAEPQQLRENLAILPFLANSGLCDAAKDISMGGIIGTLLMLMETSNCGAILDLESIPRPDGIPLERWLISFPSYGFLLSVRPDKVEKVQALFHTQDLTCVVVGEVQSSPQVILQSRSASVLFWDFDRDTLTGFSKPKR</sequence>
<feature type="domain" description="PurM-like N-terminal" evidence="1">
    <location>
        <begin position="40"/>
        <end position="145"/>
    </location>
</feature>
<name>A0A9X4M931_9CYAN</name>
<dbReference type="CDD" id="cd02192">
    <property type="entry name" value="PurM-like3"/>
    <property type="match status" value="1"/>
</dbReference>
<dbReference type="SUPFAM" id="SSF56042">
    <property type="entry name" value="PurM C-terminal domain-like"/>
    <property type="match status" value="1"/>
</dbReference>
<dbReference type="InterPro" id="IPR006283">
    <property type="entry name" value="ThiL-like"/>
</dbReference>
<proteinExistence type="predicted"/>
<evidence type="ECO:0000313" key="4">
    <source>
        <dbReference type="Proteomes" id="UP001152872"/>
    </source>
</evidence>
<dbReference type="PANTHER" id="PTHR30270">
    <property type="entry name" value="THIAMINE-MONOPHOSPHATE KINASE"/>
    <property type="match status" value="1"/>
</dbReference>
<comment type="caution">
    <text evidence="3">The sequence shown here is derived from an EMBL/GenBank/DDBJ whole genome shotgun (WGS) entry which is preliminary data.</text>
</comment>
<organism evidence="3 4">
    <name type="scientific">Pseudanabaena catenata USMAC16</name>
    <dbReference type="NCBI Taxonomy" id="1855837"/>
    <lineage>
        <taxon>Bacteria</taxon>
        <taxon>Bacillati</taxon>
        <taxon>Cyanobacteriota</taxon>
        <taxon>Cyanophyceae</taxon>
        <taxon>Pseudanabaenales</taxon>
        <taxon>Pseudanabaenaceae</taxon>
        <taxon>Pseudanabaena</taxon>
    </lineage>
</organism>
<dbReference type="InterPro" id="IPR036921">
    <property type="entry name" value="PurM-like_N_sf"/>
</dbReference>
<evidence type="ECO:0000313" key="3">
    <source>
        <dbReference type="EMBL" id="MDG3496101.1"/>
    </source>
</evidence>
<dbReference type="InterPro" id="IPR016188">
    <property type="entry name" value="PurM-like_N"/>
</dbReference>
<dbReference type="NCBIfam" id="TIGR04049">
    <property type="entry name" value="AIR_rel_sll0787"/>
    <property type="match status" value="1"/>
</dbReference>
<dbReference type="Pfam" id="PF02769">
    <property type="entry name" value="AIRS_C"/>
    <property type="match status" value="1"/>
</dbReference>
<reference evidence="3" key="1">
    <citation type="submission" date="2019-05" db="EMBL/GenBank/DDBJ databases">
        <title>Whole genome sequencing of Pseudanabaena catenata USMAC16.</title>
        <authorList>
            <person name="Khan Z."/>
            <person name="Omar W.M."/>
            <person name="Convey P."/>
            <person name="Merican F."/>
            <person name="Najimudin N."/>
        </authorList>
    </citation>
    <scope>NUCLEOTIDE SEQUENCE</scope>
    <source>
        <strain evidence="3">USMAC16</strain>
    </source>
</reference>
<dbReference type="PIRSF" id="PIRSF036540">
    <property type="entry name" value="UCP036540_AIR"/>
    <property type="match status" value="1"/>
</dbReference>
<dbReference type="SUPFAM" id="SSF55326">
    <property type="entry name" value="PurM N-terminal domain-like"/>
    <property type="match status" value="1"/>
</dbReference>
<dbReference type="GO" id="GO:0009030">
    <property type="term" value="F:thiamine-phosphate kinase activity"/>
    <property type="evidence" value="ECO:0007669"/>
    <property type="project" value="InterPro"/>
</dbReference>
<gene>
    <name evidence="3" type="ORF">FEV09_16265</name>
</gene>
<dbReference type="Gene3D" id="3.90.650.10">
    <property type="entry name" value="PurM-like C-terminal domain"/>
    <property type="match status" value="1"/>
</dbReference>
<dbReference type="Proteomes" id="UP001152872">
    <property type="component" value="Unassembled WGS sequence"/>
</dbReference>
<keyword evidence="4" id="KW-1185">Reference proteome</keyword>
<dbReference type="PANTHER" id="PTHR30270:SF0">
    <property type="entry name" value="THIAMINE-MONOPHOSPHATE KINASE"/>
    <property type="match status" value="1"/>
</dbReference>
<dbReference type="EMBL" id="VBTY01000153">
    <property type="protein sequence ID" value="MDG3496101.1"/>
    <property type="molecule type" value="Genomic_DNA"/>
</dbReference>
<dbReference type="InterPro" id="IPR011413">
    <property type="entry name" value="UCP036540_AIR"/>
</dbReference>
<evidence type="ECO:0000259" key="2">
    <source>
        <dbReference type="Pfam" id="PF02769"/>
    </source>
</evidence>
<dbReference type="Gene3D" id="3.30.1330.10">
    <property type="entry name" value="PurM-like, N-terminal domain"/>
    <property type="match status" value="1"/>
</dbReference>